<evidence type="ECO:0000313" key="1">
    <source>
        <dbReference type="EMBL" id="KAI4465069.1"/>
    </source>
</evidence>
<keyword evidence="1" id="KW-0255">Endonuclease</keyword>
<dbReference type="EMBL" id="CM043017">
    <property type="protein sequence ID" value="KAI4465069.1"/>
    <property type="molecule type" value="Genomic_DNA"/>
</dbReference>
<keyword evidence="1" id="KW-0378">Hydrolase</keyword>
<keyword evidence="1" id="KW-0540">Nuclease</keyword>
<keyword evidence="2" id="KW-1185">Reference proteome</keyword>
<gene>
    <name evidence="1" type="ORF">MML48_3g00016285</name>
</gene>
<reference evidence="1" key="1">
    <citation type="submission" date="2022-04" db="EMBL/GenBank/DDBJ databases">
        <title>Chromosome-scale genome assembly of Holotrichia oblita Faldermann.</title>
        <authorList>
            <person name="Rongchong L."/>
        </authorList>
    </citation>
    <scope>NUCLEOTIDE SEQUENCE</scope>
    <source>
        <strain evidence="1">81SQS9</strain>
    </source>
</reference>
<name>A0ACB9TE64_HOLOL</name>
<proteinExistence type="predicted"/>
<dbReference type="Proteomes" id="UP001056778">
    <property type="component" value="Chromosome 3"/>
</dbReference>
<accession>A0ACB9TE64</accession>
<protein>
    <submittedName>
        <fullName evidence="1">Dde superfamily endonuclease</fullName>
    </submittedName>
</protein>
<evidence type="ECO:0000313" key="2">
    <source>
        <dbReference type="Proteomes" id="UP001056778"/>
    </source>
</evidence>
<sequence length="168" mass="19339">MFSFSAAGDNTSPLIVYPNKRLTKEIVESVHGDWGVGMSDTGWMKREIFYEYIGNVFHPSLKKQNIEFSVILSLDGHQTHLDRNFSDLCTELEVILVALYPNAIRILQPCDLSTFKPLKGGWRKGVIEWRRHHPTEDITKERFAPILKCVIDVMFPWNVEATDFGKKL</sequence>
<organism evidence="1 2">
    <name type="scientific">Holotrichia oblita</name>
    <name type="common">Chafer beetle</name>
    <dbReference type="NCBI Taxonomy" id="644536"/>
    <lineage>
        <taxon>Eukaryota</taxon>
        <taxon>Metazoa</taxon>
        <taxon>Ecdysozoa</taxon>
        <taxon>Arthropoda</taxon>
        <taxon>Hexapoda</taxon>
        <taxon>Insecta</taxon>
        <taxon>Pterygota</taxon>
        <taxon>Neoptera</taxon>
        <taxon>Endopterygota</taxon>
        <taxon>Coleoptera</taxon>
        <taxon>Polyphaga</taxon>
        <taxon>Scarabaeiformia</taxon>
        <taxon>Scarabaeidae</taxon>
        <taxon>Melolonthinae</taxon>
        <taxon>Holotrichia</taxon>
    </lineage>
</organism>
<comment type="caution">
    <text evidence="1">The sequence shown here is derived from an EMBL/GenBank/DDBJ whole genome shotgun (WGS) entry which is preliminary data.</text>
</comment>